<accession>A0A0J1FL90</accession>
<dbReference type="Proteomes" id="UP000036356">
    <property type="component" value="Unassembled WGS sequence"/>
</dbReference>
<proteinExistence type="predicted"/>
<protein>
    <submittedName>
        <fullName evidence="1">Uncharacterized protein</fullName>
    </submittedName>
</protein>
<reference evidence="1 2" key="1">
    <citation type="submission" date="2015-06" db="EMBL/GenBank/DDBJ databases">
        <title>Draft genome of the moderately acidophilic sulfate reducer Candidatus Desulfosporosinus acididurans strain M1.</title>
        <authorList>
            <person name="Poehlein A."/>
            <person name="Petzsch P."/>
            <person name="Johnson B.D."/>
            <person name="Schloemann M."/>
            <person name="Daniel R."/>
            <person name="Muehling M."/>
        </authorList>
    </citation>
    <scope>NUCLEOTIDE SEQUENCE [LARGE SCALE GENOMIC DNA]</scope>
    <source>
        <strain evidence="1 2">M1</strain>
    </source>
</reference>
<comment type="caution">
    <text evidence="1">The sequence shown here is derived from an EMBL/GenBank/DDBJ whole genome shotgun (WGS) entry which is preliminary data.</text>
</comment>
<dbReference type="RefSeq" id="WP_161796478.1">
    <property type="nucleotide sequence ID" value="NZ_LDZY01000016.1"/>
</dbReference>
<keyword evidence="2" id="KW-1185">Reference proteome</keyword>
<dbReference type="EMBL" id="LDZY01000016">
    <property type="protein sequence ID" value="KLU64250.1"/>
    <property type="molecule type" value="Genomic_DNA"/>
</dbReference>
<dbReference type="PATRIC" id="fig|476652.3.peg.4110"/>
<dbReference type="STRING" id="476652.DEAC_c38830"/>
<gene>
    <name evidence="1" type="ORF">DEAC_c38830</name>
</gene>
<evidence type="ECO:0000313" key="2">
    <source>
        <dbReference type="Proteomes" id="UP000036356"/>
    </source>
</evidence>
<name>A0A0J1FL90_9FIRM</name>
<dbReference type="AlphaFoldDB" id="A0A0J1FL90"/>
<sequence length="46" mass="5190">MKNKDYSVADLSQEDLKKVQKAEQEINQGTDSSKILIAYDKKSTSI</sequence>
<organism evidence="1 2">
    <name type="scientific">Desulfosporosinus acididurans</name>
    <dbReference type="NCBI Taxonomy" id="476652"/>
    <lineage>
        <taxon>Bacteria</taxon>
        <taxon>Bacillati</taxon>
        <taxon>Bacillota</taxon>
        <taxon>Clostridia</taxon>
        <taxon>Eubacteriales</taxon>
        <taxon>Desulfitobacteriaceae</taxon>
        <taxon>Desulfosporosinus</taxon>
    </lineage>
</organism>
<evidence type="ECO:0000313" key="1">
    <source>
        <dbReference type="EMBL" id="KLU64250.1"/>
    </source>
</evidence>